<evidence type="ECO:0000313" key="3">
    <source>
        <dbReference type="Proteomes" id="UP000006512"/>
    </source>
</evidence>
<evidence type="ECO:0000256" key="1">
    <source>
        <dbReference type="SAM" id="MobiDB-lite"/>
    </source>
</evidence>
<keyword evidence="3" id="KW-1185">Reference proteome</keyword>
<dbReference type="Proteomes" id="UP000006512">
    <property type="component" value="Unassembled WGS sequence"/>
</dbReference>
<dbReference type="RefSeq" id="WP_006273723.1">
    <property type="nucleotide sequence ID" value="NZ_GL883078.1"/>
</dbReference>
<proteinExistence type="predicted"/>
<dbReference type="HOGENOM" id="CLU_2696557_0_0_5"/>
<dbReference type="STRING" id="715226.ABI_29380"/>
<feature type="region of interest" description="Disordered" evidence="1">
    <location>
        <begin position="1"/>
        <end position="73"/>
    </location>
</feature>
<organism evidence="2 3">
    <name type="scientific">Asticcacaulis biprosthecium C19</name>
    <dbReference type="NCBI Taxonomy" id="715226"/>
    <lineage>
        <taxon>Bacteria</taxon>
        <taxon>Pseudomonadati</taxon>
        <taxon>Pseudomonadota</taxon>
        <taxon>Alphaproteobacteria</taxon>
        <taxon>Caulobacterales</taxon>
        <taxon>Caulobacteraceae</taxon>
        <taxon>Asticcacaulis</taxon>
    </lineage>
</organism>
<feature type="compositionally biased region" description="Basic and acidic residues" evidence="1">
    <location>
        <begin position="1"/>
        <end position="19"/>
    </location>
</feature>
<feature type="compositionally biased region" description="Acidic residues" evidence="1">
    <location>
        <begin position="20"/>
        <end position="46"/>
    </location>
</feature>
<sequence>MLDDKNPETDLDLDEHAGDEVGDNILNEDEDQDLDDDVDDENDEGETGIGVIDDLSNGDTDSENETGTITPAL</sequence>
<dbReference type="AlphaFoldDB" id="F4QMT0"/>
<evidence type="ECO:0000313" key="2">
    <source>
        <dbReference type="EMBL" id="EGF91521.1"/>
    </source>
</evidence>
<accession>F4QMT0</accession>
<gene>
    <name evidence="2" type="ORF">ABI_29380</name>
</gene>
<dbReference type="EMBL" id="GL883078">
    <property type="protein sequence ID" value="EGF91521.1"/>
    <property type="molecule type" value="Genomic_DNA"/>
</dbReference>
<protein>
    <submittedName>
        <fullName evidence="2">Uncharacterized protein</fullName>
    </submittedName>
</protein>
<reference evidence="3" key="1">
    <citation type="submission" date="2011-03" db="EMBL/GenBank/DDBJ databases">
        <title>Draft genome sequence of Brevundimonas diminuta.</title>
        <authorList>
            <person name="Brown P.J.B."/>
            <person name="Buechlein A."/>
            <person name="Hemmerich C."/>
            <person name="Brun Y.V."/>
        </authorList>
    </citation>
    <scope>NUCLEOTIDE SEQUENCE [LARGE SCALE GENOMIC DNA]</scope>
    <source>
        <strain evidence="3">C19</strain>
    </source>
</reference>
<name>F4QMT0_9CAUL</name>